<dbReference type="InterPro" id="IPR036388">
    <property type="entry name" value="WH-like_DNA-bd_sf"/>
</dbReference>
<gene>
    <name evidence="3" type="ORF">ACFSAS_02515</name>
</gene>
<keyword evidence="1" id="KW-0227">DNA damage</keyword>
<evidence type="ECO:0000256" key="1">
    <source>
        <dbReference type="ARBA" id="ARBA00022763"/>
    </source>
</evidence>
<evidence type="ECO:0000313" key="3">
    <source>
        <dbReference type="EMBL" id="MFD1684478.1"/>
    </source>
</evidence>
<comment type="caution">
    <text evidence="3">The sequence shown here is derived from an EMBL/GenBank/DDBJ whole genome shotgun (WGS) entry which is preliminary data.</text>
</comment>
<dbReference type="EMBL" id="JBHUDP010000001">
    <property type="protein sequence ID" value="MFD1684478.1"/>
    <property type="molecule type" value="Genomic_DNA"/>
</dbReference>
<reference evidence="3 4" key="1">
    <citation type="journal article" date="2019" name="Int. J. Syst. Evol. Microbiol.">
        <title>The Global Catalogue of Microorganisms (GCM) 10K type strain sequencing project: providing services to taxonomists for standard genome sequencing and annotation.</title>
        <authorList>
            <consortium name="The Broad Institute Genomics Platform"/>
            <consortium name="The Broad Institute Genome Sequencing Center for Infectious Disease"/>
            <person name="Wu L."/>
            <person name="Ma J."/>
        </authorList>
    </citation>
    <scope>NUCLEOTIDE SEQUENCE [LARGE SCALE GENOMIC DNA]</scope>
    <source>
        <strain evidence="3 4">CGMCC 1.10387</strain>
    </source>
</reference>
<evidence type="ECO:0000313" key="4">
    <source>
        <dbReference type="Proteomes" id="UP001597092"/>
    </source>
</evidence>
<dbReference type="Pfam" id="PF01035">
    <property type="entry name" value="DNA_binding_1"/>
    <property type="match status" value="1"/>
</dbReference>
<dbReference type="SUPFAM" id="SSF46767">
    <property type="entry name" value="Methylated DNA-protein cysteine methyltransferase, C-terminal domain"/>
    <property type="match status" value="1"/>
</dbReference>
<dbReference type="Gene3D" id="1.10.10.10">
    <property type="entry name" value="Winged helix-like DNA-binding domain superfamily/Winged helix DNA-binding domain"/>
    <property type="match status" value="1"/>
</dbReference>
<dbReference type="GO" id="GO:0006974">
    <property type="term" value="P:DNA damage response"/>
    <property type="evidence" value="ECO:0007669"/>
    <property type="project" value="UniProtKB-KW"/>
</dbReference>
<dbReference type="RefSeq" id="WP_256308035.1">
    <property type="nucleotide sequence ID" value="NZ_JANHAW010000002.1"/>
</dbReference>
<evidence type="ECO:0000259" key="2">
    <source>
        <dbReference type="Pfam" id="PF01035"/>
    </source>
</evidence>
<sequence>MDVGIFARESERLGRAVEIGIASGRVVGVSFPETVPADAGAEHPVLDRVFAYLDGEADHLADVEIGLTVPTEHRRVLEAARNVPHGETVSLDRVIRMAGLDPDESADVETARTALAENPVPLVVPDHRVRDAPGGAPASVAERLREIESE</sequence>
<name>A0ABD6DUQ0_9EURY</name>
<protein>
    <submittedName>
        <fullName evidence="3">MGMT family protein</fullName>
    </submittedName>
</protein>
<keyword evidence="4" id="KW-1185">Reference proteome</keyword>
<dbReference type="AlphaFoldDB" id="A0ABD6DUQ0"/>
<accession>A0ABD6DUQ0</accession>
<feature type="domain" description="Methylated-DNA-[protein]-cysteine S-methyltransferase DNA binding" evidence="2">
    <location>
        <begin position="73"/>
        <end position="134"/>
    </location>
</feature>
<dbReference type="Proteomes" id="UP001597092">
    <property type="component" value="Unassembled WGS sequence"/>
</dbReference>
<organism evidence="3 4">
    <name type="scientific">Halobellus litoreus</name>
    <dbReference type="NCBI Taxonomy" id="755310"/>
    <lineage>
        <taxon>Archaea</taxon>
        <taxon>Methanobacteriati</taxon>
        <taxon>Methanobacteriota</taxon>
        <taxon>Stenosarchaea group</taxon>
        <taxon>Halobacteria</taxon>
        <taxon>Halobacteriales</taxon>
        <taxon>Haloferacaceae</taxon>
        <taxon>Halobellus</taxon>
    </lineage>
</organism>
<proteinExistence type="predicted"/>
<dbReference type="InterPro" id="IPR014048">
    <property type="entry name" value="MethylDNA_cys_MeTrfase_DNA-bd"/>
</dbReference>
<dbReference type="InterPro" id="IPR036217">
    <property type="entry name" value="MethylDNA_cys_MeTrfase_DNAb"/>
</dbReference>